<name>A0A7C0Y5U2_DESA2</name>
<dbReference type="AlphaFoldDB" id="A0A7C0Y5U2"/>
<organism evidence="1">
    <name type="scientific">Desulfofervidus auxilii</name>
    <dbReference type="NCBI Taxonomy" id="1621989"/>
    <lineage>
        <taxon>Bacteria</taxon>
        <taxon>Pseudomonadati</taxon>
        <taxon>Thermodesulfobacteriota</taxon>
        <taxon>Candidatus Desulfofervidia</taxon>
        <taxon>Candidatus Desulfofervidales</taxon>
        <taxon>Candidatus Desulfofervidaceae</taxon>
        <taxon>Candidatus Desulfofervidus</taxon>
    </lineage>
</organism>
<dbReference type="Proteomes" id="UP000886289">
    <property type="component" value="Unassembled WGS sequence"/>
</dbReference>
<sequence length="91" mass="11138">MDLIRWRLRYPIPIGISRPPVRMPPPELSKLPEVIESISLRVKRIDTEFSKLIAELRKLHMLLEREMAYRNMLLRRFADLERRLYILQRKR</sequence>
<proteinExistence type="predicted"/>
<protein>
    <submittedName>
        <fullName evidence="1">Uncharacterized protein</fullName>
    </submittedName>
</protein>
<accession>A0A7C0Y5U2</accession>
<gene>
    <name evidence="1" type="ORF">ENG63_06900</name>
</gene>
<reference evidence="1" key="1">
    <citation type="journal article" date="2020" name="mSystems">
        <title>Genome- and Community-Level Interaction Insights into Carbon Utilization and Element Cycling Functions of Hydrothermarchaeota in Hydrothermal Sediment.</title>
        <authorList>
            <person name="Zhou Z."/>
            <person name="Liu Y."/>
            <person name="Xu W."/>
            <person name="Pan J."/>
            <person name="Luo Z.H."/>
            <person name="Li M."/>
        </authorList>
    </citation>
    <scope>NUCLEOTIDE SEQUENCE [LARGE SCALE GENOMIC DNA]</scope>
    <source>
        <strain evidence="1">HyVt-233</strain>
    </source>
</reference>
<dbReference type="EMBL" id="DRBS01000259">
    <property type="protein sequence ID" value="HDD44568.1"/>
    <property type="molecule type" value="Genomic_DNA"/>
</dbReference>
<evidence type="ECO:0000313" key="1">
    <source>
        <dbReference type="EMBL" id="HDD44568.1"/>
    </source>
</evidence>
<comment type="caution">
    <text evidence="1">The sequence shown here is derived from an EMBL/GenBank/DDBJ whole genome shotgun (WGS) entry which is preliminary data.</text>
</comment>